<evidence type="ECO:0008006" key="5">
    <source>
        <dbReference type="Google" id="ProtNLM"/>
    </source>
</evidence>
<feature type="compositionally biased region" description="Polar residues" evidence="2">
    <location>
        <begin position="592"/>
        <end position="606"/>
    </location>
</feature>
<feature type="compositionally biased region" description="Polar residues" evidence="2">
    <location>
        <begin position="1513"/>
        <end position="1547"/>
    </location>
</feature>
<feature type="compositionally biased region" description="Polar residues" evidence="2">
    <location>
        <begin position="1267"/>
        <end position="1277"/>
    </location>
</feature>
<evidence type="ECO:0000313" key="4">
    <source>
        <dbReference type="Proteomes" id="UP001172457"/>
    </source>
</evidence>
<feature type="compositionally biased region" description="Polar residues" evidence="2">
    <location>
        <begin position="1303"/>
        <end position="1313"/>
    </location>
</feature>
<feature type="compositionally biased region" description="Low complexity" evidence="2">
    <location>
        <begin position="715"/>
        <end position="725"/>
    </location>
</feature>
<dbReference type="Proteomes" id="UP001172457">
    <property type="component" value="Chromosome 3"/>
</dbReference>
<evidence type="ECO:0000313" key="3">
    <source>
        <dbReference type="EMBL" id="KAJ9558850.1"/>
    </source>
</evidence>
<feature type="compositionally biased region" description="Basic and acidic residues" evidence="2">
    <location>
        <begin position="513"/>
        <end position="533"/>
    </location>
</feature>
<feature type="compositionally biased region" description="Acidic residues" evidence="2">
    <location>
        <begin position="1656"/>
        <end position="1665"/>
    </location>
</feature>
<feature type="compositionally biased region" description="Low complexity" evidence="2">
    <location>
        <begin position="1730"/>
        <end position="1744"/>
    </location>
</feature>
<feature type="compositionally biased region" description="Polar residues" evidence="2">
    <location>
        <begin position="1704"/>
        <end position="1716"/>
    </location>
</feature>
<evidence type="ECO:0000256" key="1">
    <source>
        <dbReference type="SAM" id="Coils"/>
    </source>
</evidence>
<sequence>MAETETPDANKNVIKIEEEIEGDIIGTRNYRFSRVGEPVPIKSDADFKFDLDSVPRRPLAVSERFGVVFVAHPSGFCVARTKDVMDTAEELKNGGSGSCIQELSVVDVSLGKVSILALSANSSMLAASVEHNLYFFSVAGLLNKDHQPSFSKSLNSSSCIKDMQWSTHLDDQHVVLTSDGNLYRGAGQDDLSSLMDNVDAVNWSMNGKFLAVARYGYIVILSSKFEEKLRIKLSFDSLPGDSDANCIVKVDSVKWVRPDCLIVGCFRQSPDGVEDSYMVQFVTVKDGKITNPSSNPVALTFCDAFLTINDDYIPFGNGPYMLVSYLAEWYVILTLTWHTLCFETILYSCAAYLPSIYFSDFDQLEIAFATHRKSTDQHIVLFGWSSDEKNEAKMIEISHDAWLPTIGLQDNSDDNLVLGLAVNKFQDDKIRFVLGEEDTEVSPCCVLLCLTLDGKLSMFHFASATGPSVLPEDVISDEEEESSPLSSDQRVNISNDKTQIGDQTLHELQQQKLKVDEPKTGSEADKRSGDEQTKSTAFPKLLIGGPQQDVTLQKQDSDFKAALFKASEPVNRETVEDLKRVENQEVAGVKSSGDSVSNPARAQSDNKLFGASLEGNKASTGLHGSSGSFSSGSLFSSSIFGAQSFSSPHAGGVQGSAQKDVSVARLNDGRDKGQSLSLQKQDGNLDVVPFKASEPVNPGAAKDLQRLENREVSVVKSSADSVSKSANDKSDNTPFGASFMAGRELSVNKASTGLQGSSGSFSSGPIFSSSIFGAQSFSSPNAGTQGSAELFGKTGSANQPVSSGSFSSGGIFSSRTSDVKSPLLPHAAAQGNRPDTSAGVAQFSSGPQRFSFPKMISGTSTSSSLLGQGASTGAGFTHSLPIVSNVQTSLGKSSAFDFSDKGNQRSHTPPRPLSSEPNLSEQRSVEEMAKELDALLNSIEGPGGFFDASVAAHKPSVMALEEGIWVLSDKCRKWMNTMDQGIGEVQILLDKTVQVLARKIYMEAIVKQATDSQYLDIWNRQKLNSELDMKRKRILEINQNLTNQLIELERHLNTLELQRFGDNRSDVQMNRRSPHTKHGPPRLNHRDLFRRHIQSLHSLHNTMNAQLAAAEKLSDCLSKQMAVLSIEAEPVKNQNVKKELFDTIGISYDGTTFSSPGQEKARGIPLKSKALVPSCSTVANTDLKKKSQQGALKSSEPETARRRRDSLDRSWASIEPPKTTVKRMLLQEDRQMSPGRLSLPSGPLKVNHRLSEGSVVSHDIPRGGALNMSQVKGSQDVQIKRYSGGQSNSSLWDSNRSDSSKSPVTSVLSLGSGSQTMPIVSQDAARNLTFTLKSDHVVANEPKFSPQPQSFLEAASNSTGSLGKSIFQKKPIEFPVSGSKDTVKPKFAVGDGNQRPVAAESSSIWSKKSPESPFSAFSGKSFSLEASTKESQIGQAVSSSIASSPVPVSSTPTSFVFKDATTPSTTSTISSPAKSSTGFGFKLGGATQTLPLSGSSASFPSFSSIPSFGATKEPTSSVKPSTNIELNTSKPEVSKSNPDVSEGSTPSMPKFDLKPEVTSSAQTSPPQTVVSSGSSNVNLGFSVPSEPKIEPPTVSFSGSQLNLSATASPVLASSSKAEQPAVSLSPAVPISSSPAISNPVEEVGKENDNSDVALTQEDEMEEEAPDTTTQITLGNLGGFGLGSAPNPGAPPKQNPFGAPFGNPAASTPIPSFSAAPSTGGLFRPASFNIASSQPSQPSQQTSFGGFSGGFGSNNNQSNAGQGFGQPARIGSGQQALGSVLGSFGQSRQFGAGLPGSVASPSPFGSGFGSSQTAGGFATASSGGGFANLASGGGGFGGLATGGGGFAAAATASGGFAAAATGSGGFGGAPAAGGGFGGAPAAGGGFAGAATGSGGFGGAPAAGGGFGGAAPGGFGAFGSQGGGSGFSAFGSTGGTARPPSELFTQMRK</sequence>
<accession>A0AA38TQ03</accession>
<feature type="region of interest" description="Disordered" evidence="2">
    <location>
        <begin position="474"/>
        <end position="546"/>
    </location>
</feature>
<feature type="region of interest" description="Disordered" evidence="2">
    <location>
        <begin position="894"/>
        <end position="926"/>
    </location>
</feature>
<proteinExistence type="predicted"/>
<feature type="compositionally biased region" description="Low complexity" evidence="2">
    <location>
        <begin position="1569"/>
        <end position="1583"/>
    </location>
</feature>
<keyword evidence="1" id="KW-0175">Coiled coil</keyword>
<dbReference type="SUPFAM" id="SSF117289">
    <property type="entry name" value="Nucleoporin domain"/>
    <property type="match status" value="1"/>
</dbReference>
<feature type="compositionally biased region" description="Low complexity" evidence="2">
    <location>
        <begin position="1926"/>
        <end position="1935"/>
    </location>
</feature>
<feature type="region of interest" description="Disordered" evidence="2">
    <location>
        <begin position="1252"/>
        <end position="1313"/>
    </location>
</feature>
<keyword evidence="4" id="KW-1185">Reference proteome</keyword>
<feature type="region of interest" description="Disordered" evidence="2">
    <location>
        <begin position="1926"/>
        <end position="1947"/>
    </location>
</feature>
<feature type="compositionally biased region" description="Polar residues" evidence="2">
    <location>
        <begin position="1594"/>
        <end position="1617"/>
    </location>
</feature>
<evidence type="ECO:0000256" key="2">
    <source>
        <dbReference type="SAM" id="MobiDB-lite"/>
    </source>
</evidence>
<dbReference type="InterPro" id="IPR044694">
    <property type="entry name" value="NUP214"/>
</dbReference>
<dbReference type="PANTHER" id="PTHR34418">
    <property type="entry name" value="NUCLEAR PORE COMPLEX PROTEIN NUP214 ISOFORM X1"/>
    <property type="match status" value="1"/>
</dbReference>
<feature type="compositionally biased region" description="Polar residues" evidence="2">
    <location>
        <begin position="489"/>
        <end position="512"/>
    </location>
</feature>
<dbReference type="GO" id="GO:0017056">
    <property type="term" value="F:structural constituent of nuclear pore"/>
    <property type="evidence" value="ECO:0007669"/>
    <property type="project" value="InterPro"/>
</dbReference>
<feature type="coiled-coil region" evidence="1">
    <location>
        <begin position="1020"/>
        <end position="1058"/>
    </location>
</feature>
<feature type="region of interest" description="Disordered" evidence="2">
    <location>
        <begin position="586"/>
        <end position="606"/>
    </location>
</feature>
<name>A0AA38TQ03_9ASTR</name>
<feature type="compositionally biased region" description="Polar residues" evidence="2">
    <location>
        <begin position="1557"/>
        <end position="1568"/>
    </location>
</feature>
<feature type="region of interest" description="Disordered" evidence="2">
    <location>
        <begin position="715"/>
        <end position="737"/>
    </location>
</feature>
<comment type="caution">
    <text evidence="3">The sequence shown here is derived from an EMBL/GenBank/DDBJ whole genome shotgun (WGS) entry which is preliminary data.</text>
</comment>
<protein>
    <recommendedName>
        <fullName evidence="5">Nuclear pore complex protein NUP214</fullName>
    </recommendedName>
</protein>
<feature type="region of interest" description="Disordered" evidence="2">
    <location>
        <begin position="1509"/>
        <end position="1770"/>
    </location>
</feature>
<dbReference type="EMBL" id="JARYMX010000003">
    <property type="protein sequence ID" value="KAJ9558850.1"/>
    <property type="molecule type" value="Genomic_DNA"/>
</dbReference>
<dbReference type="PANTHER" id="PTHR34418:SF3">
    <property type="entry name" value="NUCLEAR PORE COMPLEX PROTEIN NUP214"/>
    <property type="match status" value="1"/>
</dbReference>
<reference evidence="3" key="1">
    <citation type="submission" date="2023-03" db="EMBL/GenBank/DDBJ databases">
        <title>Chromosome-scale reference genome and RAD-based genetic map of yellow starthistle (Centaurea solstitialis) reveal putative structural variation and QTLs associated with invader traits.</title>
        <authorList>
            <person name="Reatini B."/>
            <person name="Cang F.A."/>
            <person name="Jiang Q."/>
            <person name="Mckibben M.T.W."/>
            <person name="Barker M.S."/>
            <person name="Rieseberg L.H."/>
            <person name="Dlugosch K.M."/>
        </authorList>
    </citation>
    <scope>NUCLEOTIDE SEQUENCE</scope>
    <source>
        <strain evidence="3">CAN-66</strain>
        <tissue evidence="3">Leaf</tissue>
    </source>
</reference>
<dbReference type="GO" id="GO:0006405">
    <property type="term" value="P:RNA export from nucleus"/>
    <property type="evidence" value="ECO:0007669"/>
    <property type="project" value="InterPro"/>
</dbReference>
<feature type="region of interest" description="Disordered" evidence="2">
    <location>
        <begin position="783"/>
        <end position="809"/>
    </location>
</feature>
<organism evidence="3 4">
    <name type="scientific">Centaurea solstitialis</name>
    <name type="common">yellow star-thistle</name>
    <dbReference type="NCBI Taxonomy" id="347529"/>
    <lineage>
        <taxon>Eukaryota</taxon>
        <taxon>Viridiplantae</taxon>
        <taxon>Streptophyta</taxon>
        <taxon>Embryophyta</taxon>
        <taxon>Tracheophyta</taxon>
        <taxon>Spermatophyta</taxon>
        <taxon>Magnoliopsida</taxon>
        <taxon>eudicotyledons</taxon>
        <taxon>Gunneridae</taxon>
        <taxon>Pentapetalae</taxon>
        <taxon>asterids</taxon>
        <taxon>campanulids</taxon>
        <taxon>Asterales</taxon>
        <taxon>Asteraceae</taxon>
        <taxon>Carduoideae</taxon>
        <taxon>Cardueae</taxon>
        <taxon>Centaureinae</taxon>
        <taxon>Centaurea</taxon>
    </lineage>
</organism>
<feature type="compositionally biased region" description="Low complexity" evidence="2">
    <location>
        <begin position="1620"/>
        <end position="1640"/>
    </location>
</feature>
<feature type="compositionally biased region" description="Basic and acidic residues" evidence="2">
    <location>
        <begin position="1195"/>
        <end position="1208"/>
    </location>
</feature>
<gene>
    <name evidence="3" type="ORF">OSB04_013464</name>
</gene>
<feature type="region of interest" description="Disordered" evidence="2">
    <location>
        <begin position="1181"/>
        <end position="1220"/>
    </location>
</feature>
<feature type="region of interest" description="Disordered" evidence="2">
    <location>
        <begin position="825"/>
        <end position="844"/>
    </location>
</feature>